<dbReference type="InterPro" id="IPR007795">
    <property type="entry name" value="T7SS_EccB"/>
</dbReference>
<keyword evidence="7" id="KW-0067">ATP-binding</keyword>
<dbReference type="InterPro" id="IPR044857">
    <property type="entry name" value="T7SS_EccB_R1"/>
</dbReference>
<evidence type="ECO:0000313" key="11">
    <source>
        <dbReference type="EMBL" id="GGK93942.1"/>
    </source>
</evidence>
<accession>A0A8J3C1B4</accession>
<dbReference type="Pfam" id="PF05108">
    <property type="entry name" value="T7SS_ESX1_EccB"/>
    <property type="match status" value="1"/>
</dbReference>
<evidence type="ECO:0000256" key="1">
    <source>
        <dbReference type="ARBA" id="ARBA00004162"/>
    </source>
</evidence>
<comment type="caution">
    <text evidence="11">The sequence shown here is derived from an EMBL/GenBank/DDBJ whole genome shotgun (WGS) entry which is preliminary data.</text>
</comment>
<evidence type="ECO:0000256" key="6">
    <source>
        <dbReference type="ARBA" id="ARBA00022801"/>
    </source>
</evidence>
<evidence type="ECO:0000256" key="10">
    <source>
        <dbReference type="SAM" id="Phobius"/>
    </source>
</evidence>
<reference evidence="11" key="2">
    <citation type="submission" date="2020-09" db="EMBL/GenBank/DDBJ databases">
        <authorList>
            <person name="Sun Q."/>
            <person name="Zhou Y."/>
        </authorList>
    </citation>
    <scope>NUCLEOTIDE SEQUENCE</scope>
    <source>
        <strain evidence="11">CGMCC 4.7299</strain>
    </source>
</reference>
<evidence type="ECO:0000256" key="9">
    <source>
        <dbReference type="ARBA" id="ARBA00023136"/>
    </source>
</evidence>
<organism evidence="11 12">
    <name type="scientific">Mangrovihabitans endophyticus</name>
    <dbReference type="NCBI Taxonomy" id="1751298"/>
    <lineage>
        <taxon>Bacteria</taxon>
        <taxon>Bacillati</taxon>
        <taxon>Actinomycetota</taxon>
        <taxon>Actinomycetes</taxon>
        <taxon>Micromonosporales</taxon>
        <taxon>Micromonosporaceae</taxon>
        <taxon>Mangrovihabitans</taxon>
    </lineage>
</organism>
<keyword evidence="8 10" id="KW-1133">Transmembrane helix</keyword>
<dbReference type="AlphaFoldDB" id="A0A8J3C1B4"/>
<keyword evidence="6" id="KW-0378">Hydrolase</keyword>
<keyword evidence="3" id="KW-1003">Cell membrane</keyword>
<dbReference type="Proteomes" id="UP000656042">
    <property type="component" value="Unassembled WGS sequence"/>
</dbReference>
<dbReference type="GO" id="GO:0005524">
    <property type="term" value="F:ATP binding"/>
    <property type="evidence" value="ECO:0007669"/>
    <property type="project" value="UniProtKB-KW"/>
</dbReference>
<dbReference type="NCBIfam" id="TIGR03919">
    <property type="entry name" value="T7SS_EccB"/>
    <property type="match status" value="1"/>
</dbReference>
<keyword evidence="12" id="KW-1185">Reference proteome</keyword>
<keyword evidence="5" id="KW-0547">Nucleotide-binding</keyword>
<proteinExistence type="inferred from homology"/>
<comment type="similarity">
    <text evidence="2">Belongs to the EccB family.</text>
</comment>
<dbReference type="PANTHER" id="PTHR40765:SF2">
    <property type="entry name" value="ESX-2 SECRETION SYSTEM ATPASE ECCB2"/>
    <property type="match status" value="1"/>
</dbReference>
<dbReference type="EMBL" id="BMMX01000011">
    <property type="protein sequence ID" value="GGK93942.1"/>
    <property type="molecule type" value="Genomic_DNA"/>
</dbReference>
<reference evidence="11" key="1">
    <citation type="journal article" date="2014" name="Int. J. Syst. Evol. Microbiol.">
        <title>Complete genome sequence of Corynebacterium casei LMG S-19264T (=DSM 44701T), isolated from a smear-ripened cheese.</title>
        <authorList>
            <consortium name="US DOE Joint Genome Institute (JGI-PGF)"/>
            <person name="Walter F."/>
            <person name="Albersmeier A."/>
            <person name="Kalinowski J."/>
            <person name="Ruckert C."/>
        </authorList>
    </citation>
    <scope>NUCLEOTIDE SEQUENCE</scope>
    <source>
        <strain evidence="11">CGMCC 4.7299</strain>
    </source>
</reference>
<dbReference type="PANTHER" id="PTHR40765">
    <property type="entry name" value="ESX-2 SECRETION SYSTEM ATPASE ECCB2"/>
    <property type="match status" value="1"/>
</dbReference>
<keyword evidence="4 10" id="KW-0812">Transmembrane</keyword>
<dbReference type="InterPro" id="IPR042485">
    <property type="entry name" value="T7SS_EccB_R3"/>
</dbReference>
<gene>
    <name evidence="11" type="ORF">GCM10012284_30000</name>
</gene>
<comment type="subcellular location">
    <subcellularLocation>
        <location evidence="1">Cell membrane</location>
        <topology evidence="1">Single-pass membrane protein</topology>
    </subcellularLocation>
</comment>
<feature type="transmembrane region" description="Helical" evidence="10">
    <location>
        <begin position="44"/>
        <end position="64"/>
    </location>
</feature>
<keyword evidence="9 10" id="KW-0472">Membrane</keyword>
<sequence length="479" mass="50437">MLVVPSRQDQLHSYQYSLQRVVAALVTHDPDPHRSPLRRAGMTVLVGAVIATLALGGTLVYGILTGTNTVELRDESVVFLEKGSGARFVYLKTDDRLHPIINYSSGLLIANSSEPKVVSTSSDRLATMSLGEPLGIPDAPDSLPDADHLLPDDWTVCSQRAGDSPIAEPRSLLLVGDRIAGGNTLAAPPPGGKPQALLVSDALDRIYLVFGNRRFLVPGSRVQQTRTWFGWTEQPLPVATGWLNAVPVGADLQAPRIPRHGAPSPTMPNHRVGQLLRVSSDPNGSPTWGVVMADGVADLTEVQALLMRAAPEGAEPEDMDRTRYGNLPRSATVLTAAASTAGFPATVPTLLDSARRVCVTSAENDSLTVRIDPAVPAGAPVRRADALPGGVQADLVHVPRGHGALVVSAASPTAPATAGTVSVVTDTGVRYPIASRNLLGKLGYHDAKPVEVPAQLVSLLPQGPSLDPERARRPVTASD</sequence>
<dbReference type="Gene3D" id="3.30.2390.20">
    <property type="entry name" value="Type VII secretion system EccB, repeat 1 domain"/>
    <property type="match status" value="1"/>
</dbReference>
<evidence type="ECO:0000256" key="2">
    <source>
        <dbReference type="ARBA" id="ARBA00008149"/>
    </source>
</evidence>
<evidence type="ECO:0000313" key="12">
    <source>
        <dbReference type="Proteomes" id="UP000656042"/>
    </source>
</evidence>
<protein>
    <submittedName>
        <fullName evidence="11">Type VII secretion protein EccB</fullName>
    </submittedName>
</protein>
<dbReference type="GO" id="GO:0005576">
    <property type="term" value="C:extracellular region"/>
    <property type="evidence" value="ECO:0007669"/>
    <property type="project" value="TreeGrafter"/>
</dbReference>
<evidence type="ECO:0000256" key="7">
    <source>
        <dbReference type="ARBA" id="ARBA00022840"/>
    </source>
</evidence>
<dbReference type="Gene3D" id="2.40.50.910">
    <property type="entry name" value="Type VII secretion system EccB, repeat 3 domain"/>
    <property type="match status" value="1"/>
</dbReference>
<evidence type="ECO:0000256" key="8">
    <source>
        <dbReference type="ARBA" id="ARBA00022989"/>
    </source>
</evidence>
<name>A0A8J3C1B4_9ACTN</name>
<evidence type="ECO:0000256" key="5">
    <source>
        <dbReference type="ARBA" id="ARBA00022741"/>
    </source>
</evidence>
<dbReference type="GO" id="GO:0005886">
    <property type="term" value="C:plasma membrane"/>
    <property type="evidence" value="ECO:0007669"/>
    <property type="project" value="UniProtKB-SubCell"/>
</dbReference>
<evidence type="ECO:0000256" key="4">
    <source>
        <dbReference type="ARBA" id="ARBA00022692"/>
    </source>
</evidence>
<evidence type="ECO:0000256" key="3">
    <source>
        <dbReference type="ARBA" id="ARBA00022475"/>
    </source>
</evidence>
<dbReference type="GO" id="GO:0016787">
    <property type="term" value="F:hydrolase activity"/>
    <property type="evidence" value="ECO:0007669"/>
    <property type="project" value="UniProtKB-KW"/>
</dbReference>